<organism evidence="2 3">
    <name type="scientific">Daphnia magna</name>
    <dbReference type="NCBI Taxonomy" id="35525"/>
    <lineage>
        <taxon>Eukaryota</taxon>
        <taxon>Metazoa</taxon>
        <taxon>Ecdysozoa</taxon>
        <taxon>Arthropoda</taxon>
        <taxon>Crustacea</taxon>
        <taxon>Branchiopoda</taxon>
        <taxon>Diplostraca</taxon>
        <taxon>Cladocera</taxon>
        <taxon>Anomopoda</taxon>
        <taxon>Daphniidae</taxon>
        <taxon>Daphnia</taxon>
    </lineage>
</organism>
<evidence type="ECO:0000313" key="3">
    <source>
        <dbReference type="Proteomes" id="UP000076858"/>
    </source>
</evidence>
<feature type="region of interest" description="Disordered" evidence="1">
    <location>
        <begin position="1"/>
        <end position="25"/>
    </location>
</feature>
<keyword evidence="3" id="KW-1185">Reference proteome</keyword>
<evidence type="ECO:0000256" key="1">
    <source>
        <dbReference type="SAM" id="MobiDB-lite"/>
    </source>
</evidence>
<dbReference type="Proteomes" id="UP000076858">
    <property type="component" value="Unassembled WGS sequence"/>
</dbReference>
<protein>
    <submittedName>
        <fullName evidence="2">Uncharacterized protein</fullName>
    </submittedName>
</protein>
<comment type="caution">
    <text evidence="2">The sequence shown here is derived from an EMBL/GenBank/DDBJ whole genome shotgun (WGS) entry which is preliminary data.</text>
</comment>
<dbReference type="AlphaFoldDB" id="A0A164FUW3"/>
<accession>A0A164FUW3</accession>
<proteinExistence type="predicted"/>
<name>A0A164FUW3_9CRUS</name>
<sequence>MCSLKQHRVDFTNQEEKKGQDKMRTRTVDCGHEKLRTFTCGLAQNF</sequence>
<evidence type="ECO:0000313" key="2">
    <source>
        <dbReference type="EMBL" id="KZR98185.1"/>
    </source>
</evidence>
<gene>
    <name evidence="2" type="ORF">APZ42_006514</name>
</gene>
<feature type="compositionally biased region" description="Basic and acidic residues" evidence="1">
    <location>
        <begin position="7"/>
        <end position="25"/>
    </location>
</feature>
<reference evidence="2 3" key="1">
    <citation type="submission" date="2016-03" db="EMBL/GenBank/DDBJ databases">
        <title>EvidentialGene: Evidence-directed Construction of Genes on Genomes.</title>
        <authorList>
            <person name="Gilbert D.G."/>
            <person name="Choi J.-H."/>
            <person name="Mockaitis K."/>
            <person name="Colbourne J."/>
            <person name="Pfrender M."/>
        </authorList>
    </citation>
    <scope>NUCLEOTIDE SEQUENCE [LARGE SCALE GENOMIC DNA]</scope>
    <source>
        <strain evidence="2 3">Xinb3</strain>
        <tissue evidence="2">Complete organism</tissue>
    </source>
</reference>
<dbReference type="EMBL" id="LRGB01018081">
    <property type="protein sequence ID" value="KZR98185.1"/>
    <property type="molecule type" value="Genomic_DNA"/>
</dbReference>